<feature type="region of interest" description="Disordered" evidence="1">
    <location>
        <begin position="593"/>
        <end position="619"/>
    </location>
</feature>
<keyword evidence="2" id="KW-1185">Reference proteome</keyword>
<organism evidence="2 3">
    <name type="scientific">Bactrocera dorsalis</name>
    <name type="common">Oriental fruit fly</name>
    <name type="synonym">Dacus dorsalis</name>
    <dbReference type="NCBI Taxonomy" id="27457"/>
    <lineage>
        <taxon>Eukaryota</taxon>
        <taxon>Metazoa</taxon>
        <taxon>Ecdysozoa</taxon>
        <taxon>Arthropoda</taxon>
        <taxon>Hexapoda</taxon>
        <taxon>Insecta</taxon>
        <taxon>Pterygota</taxon>
        <taxon>Neoptera</taxon>
        <taxon>Endopterygota</taxon>
        <taxon>Diptera</taxon>
        <taxon>Brachycera</taxon>
        <taxon>Muscomorpha</taxon>
        <taxon>Tephritoidea</taxon>
        <taxon>Tephritidae</taxon>
        <taxon>Bactrocera</taxon>
        <taxon>Bactrocera</taxon>
    </lineage>
</organism>
<evidence type="ECO:0000256" key="1">
    <source>
        <dbReference type="SAM" id="MobiDB-lite"/>
    </source>
</evidence>
<dbReference type="Proteomes" id="UP001652620">
    <property type="component" value="Chromosome 2"/>
</dbReference>
<accession>A0A8N4L1N2</accession>
<dbReference type="AlphaFoldDB" id="A0A8N4L1N2"/>
<name>A0A8N4L1N2_BACDO</name>
<evidence type="ECO:0000313" key="3">
    <source>
        <dbReference type="RefSeq" id="XP_029404171.2"/>
    </source>
</evidence>
<dbReference type="OrthoDB" id="5219169at2759"/>
<feature type="region of interest" description="Disordered" evidence="1">
    <location>
        <begin position="665"/>
        <end position="686"/>
    </location>
</feature>
<protein>
    <submittedName>
        <fullName evidence="3">Uncharacterized protein LOC115065738</fullName>
    </submittedName>
</protein>
<feature type="region of interest" description="Disordered" evidence="1">
    <location>
        <begin position="496"/>
        <end position="516"/>
    </location>
</feature>
<evidence type="ECO:0000313" key="2">
    <source>
        <dbReference type="Proteomes" id="UP001652620"/>
    </source>
</evidence>
<dbReference type="RefSeq" id="XP_029404171.2">
    <property type="nucleotide sequence ID" value="XM_029548311.2"/>
</dbReference>
<feature type="compositionally biased region" description="Low complexity" evidence="1">
    <location>
        <begin position="610"/>
        <end position="619"/>
    </location>
</feature>
<sequence length="795" mass="88820">MCVFARGSRKPRNGMKITLPVLVATLTIYCGATVLSLPPSLIATAASLARHHVRQTRDSRGSATITADASTIHLPQQHTYAVVNPQPLQWQAVRPKKDATGFRLDGGNLATNGYTGTNTNSDDILGLSSVDNNNNAGIKLTHPFKVSGNLADGKDAYNLNALLAGAAESLKWKSENAQQTHRRQQQQPRSAQWWHIQAPRIRAMQMKEFFTPLKYWAHHCQPPEHNCPQEYYRALLADRSRAAAAEAKLMDDFTANDGEEVKVKQPTTSASAANEDDDVNVNAHAFAQNDGGGGIYDSMDNINDDGAVDNVYSDADAVAEMSYDEDEGNNASNDILMLLSGEQDVMKFLSWAMQQLYPYQHFPQLNGSEGAEYYYPGMFNWKKLNLSGHLEPPLVVEEPHYVIVRREQLEDDLPPGIRIEDRKPKQRSALFQSIFNLNHGPQYKDDPFIPPRGRKHNLPDLDALLNRYETFVPNRGKRDKIKDIFKYDDLFFPNRGKKQGPPKAATVVQSGDDRENEVNTVEIAPEDNVDGGGQTDGRRGLLLRDQVDRSDDSNLTVSPAAVAISRLLAGWMKCLQPHELCVPLKRVVDVTRDGNASGTQRSGFEKNNDDNSNNYSDTIDSDIAVADGYNSGNGGRPDRVARFRRVPTTFGGITRIAANRLRSMPTTIKSAERQQNKSPTRRQGRLPHQQPAMLRYFIRQLRQKQAQRRGSWQWPLLANQVRTNINDLDLLTWRQQQQDNMNKPLTAEHLPLQQEQIEQPKGQQTEHHHLQHLFGGVSGITAGRSSPETADIGGI</sequence>
<reference evidence="3" key="2">
    <citation type="submission" date="2025-08" db="UniProtKB">
        <authorList>
            <consortium name="RefSeq"/>
        </authorList>
    </citation>
    <scope>IDENTIFICATION</scope>
    <source>
        <tissue evidence="3">Adult</tissue>
    </source>
</reference>
<gene>
    <name evidence="3" type="primary">LOC115065738</name>
</gene>
<dbReference type="KEGG" id="bdr:115065738"/>
<reference evidence="2" key="1">
    <citation type="submission" date="2025-05" db="UniProtKB">
        <authorList>
            <consortium name="RefSeq"/>
        </authorList>
    </citation>
    <scope>NUCLEOTIDE SEQUENCE [LARGE SCALE GENOMIC DNA]</scope>
</reference>
<proteinExistence type="predicted"/>
<dbReference type="GeneID" id="115065738"/>